<feature type="compositionally biased region" description="Basic residues" evidence="1">
    <location>
        <begin position="1"/>
        <end position="11"/>
    </location>
</feature>
<organism evidence="2 3">
    <name type="scientific">Gemmobacter megaterium</name>
    <dbReference type="NCBI Taxonomy" id="1086013"/>
    <lineage>
        <taxon>Bacteria</taxon>
        <taxon>Pseudomonadati</taxon>
        <taxon>Pseudomonadota</taxon>
        <taxon>Alphaproteobacteria</taxon>
        <taxon>Rhodobacterales</taxon>
        <taxon>Paracoccaceae</taxon>
        <taxon>Gemmobacter</taxon>
    </lineage>
</organism>
<feature type="region of interest" description="Disordered" evidence="1">
    <location>
        <begin position="1"/>
        <end position="23"/>
    </location>
</feature>
<protein>
    <submittedName>
        <fullName evidence="2">Uncharacterized protein</fullName>
    </submittedName>
</protein>
<reference evidence="2 3" key="1">
    <citation type="submission" date="2017-01" db="EMBL/GenBank/DDBJ databases">
        <authorList>
            <person name="Mah S.A."/>
            <person name="Swanson W.J."/>
            <person name="Moy G.W."/>
            <person name="Vacquier V.D."/>
        </authorList>
    </citation>
    <scope>NUCLEOTIDE SEQUENCE [LARGE SCALE GENOMIC DNA]</scope>
    <source>
        <strain evidence="2 3">DSM 26375</strain>
    </source>
</reference>
<name>A0A1N7PJI6_9RHOB</name>
<dbReference type="AlphaFoldDB" id="A0A1N7PJI6"/>
<dbReference type="Proteomes" id="UP000186141">
    <property type="component" value="Unassembled WGS sequence"/>
</dbReference>
<evidence type="ECO:0000313" key="3">
    <source>
        <dbReference type="Proteomes" id="UP000186141"/>
    </source>
</evidence>
<gene>
    <name evidence="2" type="ORF">SAMN05421774_105303</name>
</gene>
<accession>A0A1N7PJI6</accession>
<dbReference type="STRING" id="1086013.SAMN05421774_105303"/>
<evidence type="ECO:0000313" key="2">
    <source>
        <dbReference type="EMBL" id="SIT10650.1"/>
    </source>
</evidence>
<dbReference type="EMBL" id="FTOT01000005">
    <property type="protein sequence ID" value="SIT10650.1"/>
    <property type="molecule type" value="Genomic_DNA"/>
</dbReference>
<keyword evidence="3" id="KW-1185">Reference proteome</keyword>
<sequence>MATAGPRRRTPHPGMGLPAGRPVRPAAWTAGAALPGAIRGDMRSGGL</sequence>
<evidence type="ECO:0000256" key="1">
    <source>
        <dbReference type="SAM" id="MobiDB-lite"/>
    </source>
</evidence>
<proteinExistence type="predicted"/>